<dbReference type="Proteomes" id="UP000683171">
    <property type="component" value="Segment"/>
</dbReference>
<keyword evidence="4" id="KW-0548">Nucleotidyltransferase</keyword>
<comment type="catalytic activity">
    <reaction evidence="9">
        <text>DNA(n) + a 2'-deoxyribonucleoside 5'-triphosphate = DNA(n+1) + diphosphate</text>
        <dbReference type="Rhea" id="RHEA:22508"/>
        <dbReference type="Rhea" id="RHEA-COMP:17339"/>
        <dbReference type="Rhea" id="RHEA-COMP:17340"/>
        <dbReference type="ChEBI" id="CHEBI:33019"/>
        <dbReference type="ChEBI" id="CHEBI:61560"/>
        <dbReference type="ChEBI" id="CHEBI:173112"/>
        <dbReference type="EC" id="2.7.7.7"/>
    </reaction>
</comment>
<evidence type="ECO:0000313" key="12">
    <source>
        <dbReference type="EMBL" id="DAC80301.1"/>
    </source>
</evidence>
<dbReference type="GO" id="GO:0039693">
    <property type="term" value="P:viral DNA genome replication"/>
    <property type="evidence" value="ECO:0007669"/>
    <property type="project" value="UniProtKB-KW"/>
</dbReference>
<evidence type="ECO:0000256" key="5">
    <source>
        <dbReference type="ARBA" id="ARBA00022705"/>
    </source>
</evidence>
<dbReference type="GeneID" id="80534642"/>
<dbReference type="Gene3D" id="3.30.420.10">
    <property type="entry name" value="Ribonuclease H-like superfamily/Ribonuclease H"/>
    <property type="match status" value="1"/>
</dbReference>
<dbReference type="KEGG" id="vg:80534642"/>
<accession>A0A5H3CVY3</accession>
<reference evidence="12" key="1">
    <citation type="journal article" date="2019" name="J. ISSAAS">
        <title>Identification of 'Missing Link' Families of Small DNA Tumor Viruses.</title>
        <authorList>
            <person name="Welch N.L."/>
            <person name="Tisza M.J."/>
            <person name="Belford A."/>
            <person name="Pastrana D.V."/>
            <person name="Pang Y.-Y.S."/>
            <person name="Schiller J.T."/>
            <person name="An P."/>
            <person name="Cantalupo P.G."/>
            <person name="Pipas J.M."/>
            <person name="Koda S."/>
            <person name="Subramaniam K."/>
            <person name="Waltzek T.B."/>
            <person name="Bian C."/>
            <person name="Shi Q."/>
            <person name="Ruan Z."/>
            <person name="Ng T.F.-F."/>
            <person name="Starrett G.J."/>
            <person name="Buck C.B."/>
        </authorList>
    </citation>
    <scope>NUCLEOTIDE SEQUENCE</scope>
    <source>
        <strain evidence="12">5272</strain>
    </source>
</reference>
<feature type="compositionally biased region" description="Polar residues" evidence="10">
    <location>
        <begin position="66"/>
        <end position="83"/>
    </location>
</feature>
<dbReference type="EC" id="2.7.7.7" evidence="2"/>
<dbReference type="GO" id="GO:0003677">
    <property type="term" value="F:DNA binding"/>
    <property type="evidence" value="ECO:0007669"/>
    <property type="project" value="UniProtKB-KW"/>
</dbReference>
<keyword evidence="5" id="KW-0235">DNA replication</keyword>
<dbReference type="InterPro" id="IPR004868">
    <property type="entry name" value="DNA-dir_DNA_pol_B_mt/vir"/>
</dbReference>
<dbReference type="Gene3D" id="3.90.1600.10">
    <property type="entry name" value="Palm domain of DNA polymerase"/>
    <property type="match status" value="1"/>
</dbReference>
<feature type="compositionally biased region" description="Acidic residues" evidence="10">
    <location>
        <begin position="99"/>
        <end position="109"/>
    </location>
</feature>
<dbReference type="InterPro" id="IPR036397">
    <property type="entry name" value="RNaseH_sf"/>
</dbReference>
<evidence type="ECO:0000256" key="9">
    <source>
        <dbReference type="ARBA" id="ARBA00049244"/>
    </source>
</evidence>
<dbReference type="PANTHER" id="PTHR33568">
    <property type="entry name" value="DNA POLYMERASE"/>
    <property type="match status" value="1"/>
</dbReference>
<dbReference type="GO" id="GO:0003887">
    <property type="term" value="F:DNA-directed DNA polymerase activity"/>
    <property type="evidence" value="ECO:0007669"/>
    <property type="project" value="UniProtKB-KW"/>
</dbReference>
<comment type="similarity">
    <text evidence="1">Belongs to the DNA polymerase type-B family.</text>
</comment>
<dbReference type="InterPro" id="IPR043502">
    <property type="entry name" value="DNA/RNA_pol_sf"/>
</dbReference>
<protein>
    <recommendedName>
        <fullName evidence="2">DNA-directed DNA polymerase</fullName>
        <ecNumber evidence="2">2.7.7.7</ecNumber>
    </recommendedName>
</protein>
<dbReference type="RefSeq" id="YP_010796957.1">
    <property type="nucleotide sequence ID" value="NC_076111.1"/>
</dbReference>
<dbReference type="PANTHER" id="PTHR33568:SF3">
    <property type="entry name" value="DNA-DIRECTED DNA POLYMERASE"/>
    <property type="match status" value="1"/>
</dbReference>
<keyword evidence="6" id="KW-0239">DNA-directed DNA polymerase</keyword>
<name>A0A5H3CVY3_9VIRU</name>
<feature type="domain" description="DNA-directed DNA polymerase family B mitochondria/virus" evidence="11">
    <location>
        <begin position="547"/>
        <end position="797"/>
    </location>
</feature>
<dbReference type="GO" id="GO:0006260">
    <property type="term" value="P:DNA replication"/>
    <property type="evidence" value="ECO:0007669"/>
    <property type="project" value="UniProtKB-KW"/>
</dbReference>
<dbReference type="Pfam" id="PF03175">
    <property type="entry name" value="DNA_pol_B_2"/>
    <property type="match status" value="3"/>
</dbReference>
<evidence type="ECO:0000256" key="3">
    <source>
        <dbReference type="ARBA" id="ARBA00022679"/>
    </source>
</evidence>
<dbReference type="Gene3D" id="1.10.287.690">
    <property type="entry name" value="Helix hairpin bin"/>
    <property type="match status" value="1"/>
</dbReference>
<dbReference type="SUPFAM" id="SSF56672">
    <property type="entry name" value="DNA/RNA polymerases"/>
    <property type="match status" value="1"/>
</dbReference>
<keyword evidence="13" id="KW-1185">Reference proteome</keyword>
<dbReference type="InterPro" id="IPR012337">
    <property type="entry name" value="RNaseH-like_sf"/>
</dbReference>
<feature type="region of interest" description="Disordered" evidence="10">
    <location>
        <begin position="1"/>
        <end position="119"/>
    </location>
</feature>
<keyword evidence="7" id="KW-1194">Viral DNA replication</keyword>
<dbReference type="SUPFAM" id="SSF53098">
    <property type="entry name" value="Ribonuclease H-like"/>
    <property type="match status" value="1"/>
</dbReference>
<dbReference type="Gene3D" id="3.40.960.10">
    <property type="entry name" value="VSR Endonuclease"/>
    <property type="match status" value="1"/>
</dbReference>
<reference evidence="12" key="2">
    <citation type="submission" date="2019-07" db="EMBL/GenBank/DDBJ databases">
        <authorList>
            <person name="Buck C."/>
            <person name="Tisza M."/>
        </authorList>
    </citation>
    <scope>NUCLEOTIDE SEQUENCE</scope>
    <source>
        <strain evidence="12">5272</strain>
    </source>
</reference>
<organism evidence="12 13">
    <name type="scientific">Terrapene box turtle adintovirus</name>
    <dbReference type="NCBI Taxonomy" id="2597808"/>
    <lineage>
        <taxon>Viruses</taxon>
        <taxon>Varidnaviria</taxon>
        <taxon>Bamfordvirae</taxon>
        <taxon>Preplasmiviricota</taxon>
        <taxon>Polisuviricotina</taxon>
        <taxon>Polintoviricetes</taxon>
        <taxon>Amphintovirales</taxon>
        <taxon>Eupolintoviridae</taxon>
        <taxon>Betadintovirus</taxon>
        <taxon>Betadintovirus terrapene</taxon>
    </lineage>
</organism>
<feature type="domain" description="DNA-directed DNA polymerase family B mitochondria/virus" evidence="11">
    <location>
        <begin position="893"/>
        <end position="1056"/>
    </location>
</feature>
<keyword evidence="3" id="KW-0808">Transferase</keyword>
<evidence type="ECO:0000256" key="8">
    <source>
        <dbReference type="ARBA" id="ARBA00023125"/>
    </source>
</evidence>
<dbReference type="GO" id="GO:0000166">
    <property type="term" value="F:nucleotide binding"/>
    <property type="evidence" value="ECO:0007669"/>
    <property type="project" value="InterPro"/>
</dbReference>
<proteinExistence type="inferred from homology"/>
<evidence type="ECO:0000313" key="13">
    <source>
        <dbReference type="Proteomes" id="UP000683171"/>
    </source>
</evidence>
<evidence type="ECO:0000256" key="6">
    <source>
        <dbReference type="ARBA" id="ARBA00022932"/>
    </source>
</evidence>
<keyword evidence="8" id="KW-0238">DNA-binding</keyword>
<sequence>MCKQKGGQRLGDKQMAAKKFQARVVVKILKRAKEVMRKKQKQKEMPPTGGSQTGLSENGEAESDSGLANSPEGSLDGSRSTPNDPHGGASESDSQIASDVEDAANDPVEEPPSNPENAEVYMERVRSWQREVSRFGGSVYCEEFRFVNLEQINSAQQVVEAIHRGIQLVLDDINGRVGPDDYVQLRLESRNLTNSLFSVKRTRDELSAEDFLNQTSKLLQSNRELHVDGTLRLVVTVVKNRGGGARRVLNTILNSQIIHKKRQCLVDLTYTGTNLCFAGGLLAVMSDRKPTDAELLAEARKLHEKLGWSDQKKVMLSDVAKFEQHLGVNIQVVLYTAKGGWGFFKTGGTVYPKTYFILLHDEHYYGVLDVKKLFGAKNYCEFCHMVYSHDHSCRYHCRLCLSVTCSDSVGVQQRCPSCRLYCRSKECLDRHIDCASKNQVECLSKTLCEKCQSYVDKRHRCKGRRCKQCQGLIVGDVDGHLCFMDSLRKPESSEKYIFYDFECTQETGLHTPNYIFAMSLKPEKSWEFKGDECLSVFVKTFIGKEFRDYTFLAHNSKGYDAYFIVRQLLKEKMGLELITQGSKLMCVEVKALGIRFIDSLNFLPMKLSKLPQAMGFEGCKGYFPHFFNTLENQNYVGPMPGMEHYGVESMMPREKAEFLDWYRDHSSEAFDLQKELAYYCQQDVKILRQACILYRKEIMKMTEKGDVVEKEPGKFTEIKLCIDPFRYITLASVCMAMYRFMFLEPNTVALLPPDNYHRQKKRYSTPSIQWLLYISHKENIQIRHALQGGELQVGPYFLDGYANVDGVRTAFEFNGCFFHGCVTCYCEKAQNPMTGTSFGFLYYKTQLKTDYLKRLGFVVRTLWEHEWEVMKETDRELADFLNRAQLPQPLVPRDALFGGRTNAIRLYYKPNPGEEIHYYDFTSLYPFVNKTKEYPIGHPDIVYDKFGPLANYFGIAKVKVYPPRGLFFPLLPVRVGGKLMFPLCRTCAETEQRETCTHTDEERAILGTWCTVELNAAIAKGYAVAKIYEIWHFNEKSDKLFSEYIKLHLRQKQEASGYPSWCTDEEKQNKYVSDFYQKEGVHLRQHEIRSNPAKRQIAKLFLNSLWGKFGQRSNLPNTSIVRDPDELLQYLFSPNYEVSSCEFIDDETACVSWKHAKERYSVSGNTNVFIACFTTAYARLELYSLLDGLQERCLYHDTDSVIFVKREGDWNPPLGDYLGDLTSEIPPDQHITEFVSAGPKTYGYKLSGGKACMKVKGITLNVANCEKINFDSLKDLVLDYCTGLQENTSKKIEVQQPSIVRNKNQWQIETKTLKKTQKVVYNKRVLGEGFKTLPYGF</sequence>
<dbReference type="EMBL" id="BK010890">
    <property type="protein sequence ID" value="DAC80301.1"/>
    <property type="molecule type" value="Genomic_DNA"/>
</dbReference>
<evidence type="ECO:0000259" key="11">
    <source>
        <dbReference type="Pfam" id="PF03175"/>
    </source>
</evidence>
<feature type="domain" description="DNA-directed DNA polymerase family B mitochondria/virus" evidence="11">
    <location>
        <begin position="1069"/>
        <end position="1185"/>
    </location>
</feature>
<evidence type="ECO:0000256" key="4">
    <source>
        <dbReference type="ARBA" id="ARBA00022695"/>
    </source>
</evidence>
<evidence type="ECO:0000256" key="1">
    <source>
        <dbReference type="ARBA" id="ARBA00005755"/>
    </source>
</evidence>
<evidence type="ECO:0000256" key="7">
    <source>
        <dbReference type="ARBA" id="ARBA00023109"/>
    </source>
</evidence>
<evidence type="ECO:0000256" key="10">
    <source>
        <dbReference type="SAM" id="MobiDB-lite"/>
    </source>
</evidence>
<evidence type="ECO:0000256" key="2">
    <source>
        <dbReference type="ARBA" id="ARBA00012417"/>
    </source>
</evidence>
<dbReference type="InterPro" id="IPR023211">
    <property type="entry name" value="DNA_pol_palm_dom_sf"/>
</dbReference>